<evidence type="ECO:0000313" key="26">
    <source>
        <dbReference type="EMBL" id="JAI64612.1"/>
    </source>
</evidence>
<comment type="similarity">
    <text evidence="3">Belongs to the FPG family.</text>
</comment>
<organism evidence="26">
    <name type="scientific">Scylla olivacea</name>
    <name type="common">Orange mud crab</name>
    <name type="synonym">Cancer olivacea</name>
    <dbReference type="NCBI Taxonomy" id="85551"/>
    <lineage>
        <taxon>Eukaryota</taxon>
        <taxon>Metazoa</taxon>
        <taxon>Ecdysozoa</taxon>
        <taxon>Arthropoda</taxon>
        <taxon>Crustacea</taxon>
        <taxon>Multicrustacea</taxon>
        <taxon>Malacostraca</taxon>
        <taxon>Eumalacostraca</taxon>
        <taxon>Eucarida</taxon>
        <taxon>Decapoda</taxon>
        <taxon>Pleocyemata</taxon>
        <taxon>Brachyura</taxon>
        <taxon>Eubrachyura</taxon>
        <taxon>Portunoidea</taxon>
        <taxon>Portunidae</taxon>
        <taxon>Portuninae</taxon>
        <taxon>Scylla</taxon>
    </lineage>
</organism>
<dbReference type="AlphaFoldDB" id="A0A0P4WFX1"/>
<evidence type="ECO:0000256" key="10">
    <source>
        <dbReference type="ARBA" id="ARBA00022833"/>
    </source>
</evidence>
<evidence type="ECO:0000256" key="21">
    <source>
        <dbReference type="PROSITE-ProRule" id="PRU00322"/>
    </source>
</evidence>
<protein>
    <recommendedName>
        <fullName evidence="17">Endonuclease 8-like 3</fullName>
    </recommendedName>
    <alternativeName>
        <fullName evidence="18">DNA glycosylase/AP lyase Neil3</fullName>
    </alternativeName>
    <alternativeName>
        <fullName evidence="20">Endonuclease VIII-like 3</fullName>
    </alternativeName>
    <alternativeName>
        <fullName evidence="19">Nei-like protein 3</fullName>
    </alternativeName>
</protein>
<keyword evidence="13" id="KW-0456">Lyase</keyword>
<keyword evidence="14" id="KW-0539">Nucleus</keyword>
<dbReference type="InterPro" id="IPR035937">
    <property type="entry name" value="FPG_N"/>
</dbReference>
<name>A0A0P4WFX1_SCYOL</name>
<evidence type="ECO:0000256" key="5">
    <source>
        <dbReference type="ARBA" id="ARBA00022723"/>
    </source>
</evidence>
<evidence type="ECO:0000256" key="14">
    <source>
        <dbReference type="ARBA" id="ARBA00023242"/>
    </source>
</evidence>
<evidence type="ECO:0000256" key="2">
    <source>
        <dbReference type="ARBA" id="ARBA00004286"/>
    </source>
</evidence>
<dbReference type="GO" id="GO:0003684">
    <property type="term" value="F:damaged DNA binding"/>
    <property type="evidence" value="ECO:0007669"/>
    <property type="project" value="InterPro"/>
</dbReference>
<dbReference type="GO" id="GO:0005694">
    <property type="term" value="C:chromosome"/>
    <property type="evidence" value="ECO:0007669"/>
    <property type="project" value="UniProtKB-SubCell"/>
</dbReference>
<comment type="subcellular location">
    <subcellularLocation>
        <location evidence="2">Chromosome</location>
    </subcellularLocation>
    <subcellularLocation>
        <location evidence="1">Nucleus</location>
    </subcellularLocation>
</comment>
<accession>A0A0P4WFX1</accession>
<dbReference type="PROSITE" id="PS50199">
    <property type="entry name" value="ZF_RANBP2_2"/>
    <property type="match status" value="1"/>
</dbReference>
<dbReference type="Pfam" id="PF06839">
    <property type="entry name" value="Zn_ribbon_GRF"/>
    <property type="match status" value="1"/>
</dbReference>
<feature type="domain" description="RanBP2-type" evidence="23">
    <location>
        <begin position="239"/>
        <end position="268"/>
    </location>
</feature>
<keyword evidence="9" id="KW-0378">Hydrolase</keyword>
<keyword evidence="10" id="KW-0862">Zinc</keyword>
<dbReference type="Pfam" id="PF06831">
    <property type="entry name" value="H2TH"/>
    <property type="match status" value="1"/>
</dbReference>
<dbReference type="PROSITE" id="PS51066">
    <property type="entry name" value="ZF_FPG_2"/>
    <property type="match status" value="1"/>
</dbReference>
<keyword evidence="4" id="KW-0158">Chromosome</keyword>
<evidence type="ECO:0000256" key="9">
    <source>
        <dbReference type="ARBA" id="ARBA00022801"/>
    </source>
</evidence>
<keyword evidence="5" id="KW-0479">Metal-binding</keyword>
<evidence type="ECO:0000259" key="23">
    <source>
        <dbReference type="PROSITE" id="PS50199"/>
    </source>
</evidence>
<keyword evidence="8 21" id="KW-0863">Zinc-finger</keyword>
<evidence type="ECO:0000256" key="19">
    <source>
        <dbReference type="ARBA" id="ARBA00082922"/>
    </source>
</evidence>
<dbReference type="GO" id="GO:0016829">
    <property type="term" value="F:lyase activity"/>
    <property type="evidence" value="ECO:0007669"/>
    <property type="project" value="UniProtKB-KW"/>
</dbReference>
<reference evidence="26" key="1">
    <citation type="submission" date="2015-09" db="EMBL/GenBank/DDBJ databases">
        <title>Scylla olivacea transcriptome.</title>
        <authorList>
            <person name="Ikhwanuddin M."/>
        </authorList>
    </citation>
    <scope>NUCLEOTIDE SEQUENCE</scope>
</reference>
<dbReference type="GO" id="GO:0003906">
    <property type="term" value="F:DNA-(apurinic or apyrimidinic site) endonuclease activity"/>
    <property type="evidence" value="ECO:0007669"/>
    <property type="project" value="InterPro"/>
</dbReference>
<evidence type="ECO:0000256" key="12">
    <source>
        <dbReference type="ARBA" id="ARBA00023204"/>
    </source>
</evidence>
<dbReference type="InterPro" id="IPR015886">
    <property type="entry name" value="H2TH_FPG"/>
</dbReference>
<evidence type="ECO:0000256" key="18">
    <source>
        <dbReference type="ARBA" id="ARBA00081871"/>
    </source>
</evidence>
<evidence type="ECO:0000256" key="8">
    <source>
        <dbReference type="ARBA" id="ARBA00022771"/>
    </source>
</evidence>
<dbReference type="PANTHER" id="PTHR22993:SF10">
    <property type="entry name" value="ENDONUCLEASE 8-LIKE 3"/>
    <property type="match status" value="1"/>
</dbReference>
<evidence type="ECO:0000256" key="11">
    <source>
        <dbReference type="ARBA" id="ARBA00023125"/>
    </source>
</evidence>
<keyword evidence="15" id="KW-0511">Multifunctional enzyme</keyword>
<keyword evidence="7" id="KW-0227">DNA damage</keyword>
<dbReference type="GO" id="GO:0019104">
    <property type="term" value="F:DNA N-glycosylase activity"/>
    <property type="evidence" value="ECO:0007669"/>
    <property type="project" value="TreeGrafter"/>
</dbReference>
<evidence type="ECO:0000256" key="7">
    <source>
        <dbReference type="ARBA" id="ARBA00022763"/>
    </source>
</evidence>
<evidence type="ECO:0000256" key="15">
    <source>
        <dbReference type="ARBA" id="ARBA00023268"/>
    </source>
</evidence>
<evidence type="ECO:0000256" key="3">
    <source>
        <dbReference type="ARBA" id="ARBA00009409"/>
    </source>
</evidence>
<dbReference type="GO" id="GO:0006284">
    <property type="term" value="P:base-excision repair"/>
    <property type="evidence" value="ECO:0007669"/>
    <property type="project" value="InterPro"/>
</dbReference>
<keyword evidence="11" id="KW-0238">DNA-binding</keyword>
<feature type="domain" description="FPG-type" evidence="24">
    <location>
        <begin position="187"/>
        <end position="221"/>
    </location>
</feature>
<dbReference type="PANTHER" id="PTHR22993">
    <property type="entry name" value="FORMAMIDOPYRIMIDINE-DNA GLYCOSYLASE"/>
    <property type="match status" value="1"/>
</dbReference>
<evidence type="ECO:0000256" key="20">
    <source>
        <dbReference type="ARBA" id="ARBA00083341"/>
    </source>
</evidence>
<evidence type="ECO:0000259" key="25">
    <source>
        <dbReference type="PROSITE" id="PS51999"/>
    </source>
</evidence>
<dbReference type="PROSITE" id="PS51999">
    <property type="entry name" value="ZF_GRF"/>
    <property type="match status" value="1"/>
</dbReference>
<keyword evidence="12" id="KW-0234">DNA repair</keyword>
<evidence type="ECO:0000259" key="24">
    <source>
        <dbReference type="PROSITE" id="PS51066"/>
    </source>
</evidence>
<dbReference type="SMART" id="SM00547">
    <property type="entry name" value="ZnF_RBZ"/>
    <property type="match status" value="1"/>
</dbReference>
<feature type="region of interest" description="Disordered" evidence="22">
    <location>
        <begin position="269"/>
        <end position="334"/>
    </location>
</feature>
<dbReference type="SUPFAM" id="SSF46946">
    <property type="entry name" value="S13-like H2TH domain"/>
    <property type="match status" value="1"/>
</dbReference>
<dbReference type="Gene3D" id="2.30.30.380">
    <property type="entry name" value="Zn-finger domain of Sec23/24"/>
    <property type="match status" value="1"/>
</dbReference>
<feature type="domain" description="GRF-type" evidence="25">
    <location>
        <begin position="336"/>
        <end position="376"/>
    </location>
</feature>
<evidence type="ECO:0000256" key="17">
    <source>
        <dbReference type="ARBA" id="ARBA00073168"/>
    </source>
</evidence>
<evidence type="ECO:0000256" key="22">
    <source>
        <dbReference type="SAM" id="MobiDB-lite"/>
    </source>
</evidence>
<dbReference type="InterPro" id="IPR010666">
    <property type="entry name" value="Znf_GRF"/>
</dbReference>
<dbReference type="InterPro" id="IPR001876">
    <property type="entry name" value="Znf_RanBP2"/>
</dbReference>
<evidence type="ECO:0000256" key="6">
    <source>
        <dbReference type="ARBA" id="ARBA00022737"/>
    </source>
</evidence>
<evidence type="ECO:0000256" key="1">
    <source>
        <dbReference type="ARBA" id="ARBA00004123"/>
    </source>
</evidence>
<proteinExistence type="inferred from homology"/>
<dbReference type="SMART" id="SM01232">
    <property type="entry name" value="H2TH"/>
    <property type="match status" value="1"/>
</dbReference>
<dbReference type="InterPro" id="IPR000214">
    <property type="entry name" value="Znf_DNA_glyclase/AP_lyase"/>
</dbReference>
<evidence type="ECO:0000256" key="16">
    <source>
        <dbReference type="ARBA" id="ARBA00023295"/>
    </source>
</evidence>
<dbReference type="PROSITE" id="PS01358">
    <property type="entry name" value="ZF_RANBP2_1"/>
    <property type="match status" value="1"/>
</dbReference>
<dbReference type="SUPFAM" id="SSF81624">
    <property type="entry name" value="N-terminal domain of MutM-like DNA repair proteins"/>
    <property type="match status" value="1"/>
</dbReference>
<feature type="compositionally biased region" description="Polar residues" evidence="22">
    <location>
        <begin position="271"/>
        <end position="286"/>
    </location>
</feature>
<dbReference type="EMBL" id="GDRN01065968">
    <property type="protein sequence ID" value="JAI64612.1"/>
    <property type="molecule type" value="Transcribed_RNA"/>
</dbReference>
<dbReference type="FunFam" id="1.10.8.50:FF:000008">
    <property type="entry name" value="Nei-like DNA glycosylase 3"/>
    <property type="match status" value="1"/>
</dbReference>
<sequence>MAYDSFVGKRVTDVKTLGKELFVFVEGEFCLRVHFLMNGSLRFNIESMQPDTKKKEAVLKLILSTDCVYFYDISLEIRSALESQQKYEELIDLDICSPTFDLQRAVYTIRQHTTRLICDVILDQLVLPGVGNIIKNEALFNAGINPNTKVDELSEDLIILLVKMNRDFTKLFYECRRDGKNLYKFMKVYKKSECQECQRKVVQCKVGEYERLTFYCPVCQNNTMRLPMKSSLLGWVFHQQDVWSCVACTLENKAASWRCSVCLTPRPPPESSLTMRHNPPAMTTGSKRMLDDEMQDSENSKRLAPPRHASTFQPSGHATPLPAPATSQGDHDKVVCPGHKTAARKCKVVKDGDNKGRVFYACSKPQGQQCKFFLVS</sequence>
<dbReference type="GO" id="GO:0008270">
    <property type="term" value="F:zinc ion binding"/>
    <property type="evidence" value="ECO:0007669"/>
    <property type="project" value="UniProtKB-KW"/>
</dbReference>
<dbReference type="Gene3D" id="3.20.190.10">
    <property type="entry name" value="MutM-like, N-terminal"/>
    <property type="match status" value="1"/>
</dbReference>
<dbReference type="GO" id="GO:0005654">
    <property type="term" value="C:nucleoplasm"/>
    <property type="evidence" value="ECO:0007669"/>
    <property type="project" value="UniProtKB-ARBA"/>
</dbReference>
<dbReference type="Gene3D" id="1.10.8.50">
    <property type="match status" value="1"/>
</dbReference>
<keyword evidence="16" id="KW-0326">Glycosidase</keyword>
<keyword evidence="6" id="KW-0677">Repeat</keyword>
<evidence type="ECO:0000256" key="4">
    <source>
        <dbReference type="ARBA" id="ARBA00022454"/>
    </source>
</evidence>
<dbReference type="InterPro" id="IPR010979">
    <property type="entry name" value="Ribosomal_uS13-like_H2TH"/>
</dbReference>
<evidence type="ECO:0000256" key="13">
    <source>
        <dbReference type="ARBA" id="ARBA00023239"/>
    </source>
</evidence>